<evidence type="ECO:0000313" key="4">
    <source>
        <dbReference type="Proteomes" id="UP000509750"/>
    </source>
</evidence>
<name>A0A7D5H2K6_9EURY</name>
<keyword evidence="2" id="KW-0812">Transmembrane</keyword>
<dbReference type="InterPro" id="IPR018701">
    <property type="entry name" value="DUF2206_membrane"/>
</dbReference>
<dbReference type="GeneID" id="56030666"/>
<feature type="region of interest" description="Disordered" evidence="1">
    <location>
        <begin position="708"/>
        <end position="743"/>
    </location>
</feature>
<evidence type="ECO:0000256" key="1">
    <source>
        <dbReference type="SAM" id="MobiDB-lite"/>
    </source>
</evidence>
<feature type="transmembrane region" description="Helical" evidence="2">
    <location>
        <begin position="320"/>
        <end position="336"/>
    </location>
</feature>
<evidence type="ECO:0000256" key="2">
    <source>
        <dbReference type="SAM" id="Phobius"/>
    </source>
</evidence>
<feature type="transmembrane region" description="Helical" evidence="2">
    <location>
        <begin position="248"/>
        <end position="267"/>
    </location>
</feature>
<proteinExistence type="predicted"/>
<feature type="transmembrane region" description="Helical" evidence="2">
    <location>
        <begin position="492"/>
        <end position="511"/>
    </location>
</feature>
<feature type="transmembrane region" description="Helical" evidence="2">
    <location>
        <begin position="272"/>
        <end position="289"/>
    </location>
</feature>
<dbReference type="RefSeq" id="WP_179170787.1">
    <property type="nucleotide sequence ID" value="NZ_CP058529.1"/>
</dbReference>
<organism evidence="3 4">
    <name type="scientific">Halorarum halophilum</name>
    <dbReference type="NCBI Taxonomy" id="2743090"/>
    <lineage>
        <taxon>Archaea</taxon>
        <taxon>Methanobacteriati</taxon>
        <taxon>Methanobacteriota</taxon>
        <taxon>Stenosarchaea group</taxon>
        <taxon>Halobacteria</taxon>
        <taxon>Halobacteriales</taxon>
        <taxon>Haloferacaceae</taxon>
        <taxon>Halorarum</taxon>
    </lineage>
</organism>
<accession>A0A7D5H2K6</accession>
<feature type="transmembrane region" description="Helical" evidence="2">
    <location>
        <begin position="172"/>
        <end position="193"/>
    </location>
</feature>
<sequence>MGGSLETLNTVEVDERIAIVLALALAIGLVAFEGTTIGDEYTVVQGVTGTLASLFVPGFLLLLVARINRPAPQMLAYAVGVSCAFLLLIGVVTNFLLPGLGVERPLRRTPLVLALSLVALSVLAYARTNVTAVKRRTVTVSLQTLLAGTLLLLLPLLSFAATRSMNVGGHDAPMLVLIVLLASVPPLLITGVIPRRLRPVAVWSVSLSVLLQMTLVSSHLWGWDIHFEYATARTIYQTGVWELADSSLLTVTFLAAVFATVTGIDLVSVYKLIYPVIASLLPVAIYYFGTLEFDGEWVATLAPFGLVFYYGYFKIMPDKQIVAQLFLVLVLITLFSESANDVRSRTLAVAFGTMLIVSHYIVSLFFIAFLATTVVTVAVARRVDVLDMAGSGSIRPSFVTLLGVEWAGWYLFSASGGTFERVVLRGYEAVIGIGGPTSGRSGAGYATKAFGSPLWSVYRLLYIALIGLFTLGLVWTLYSAVVGETDETDPEYAVFSAFVLALLVSSVVTTFGIGFDRILLFSLVALAPFAPVGAAVGFSLLSRVSRGVIDLSPSGSANVFAAFLAVLFLFSSGGAFAVTGHQVPTYSINLDQDAGWPVYTQSEVDATRWLADEMAPGSNVAVYNEWSTIKSRDAILLREVIPPDRMVLVSPAMTELEGATYIYVSDRPMASVGNREAYIDPERTRFYARNVVPANLVYAGDGVRIYRVRPSDEGGDQAPNSRSNSPDERQYQDAVQCGAPADC</sequence>
<evidence type="ECO:0000313" key="3">
    <source>
        <dbReference type="EMBL" id="QLG29213.1"/>
    </source>
</evidence>
<feature type="transmembrane region" description="Helical" evidence="2">
    <location>
        <begin position="460"/>
        <end position="480"/>
    </location>
</feature>
<feature type="transmembrane region" description="Helical" evidence="2">
    <location>
        <begin position="109"/>
        <end position="126"/>
    </location>
</feature>
<feature type="transmembrane region" description="Helical" evidence="2">
    <location>
        <begin position="43"/>
        <end position="63"/>
    </location>
</feature>
<feature type="transmembrane region" description="Helical" evidence="2">
    <location>
        <begin position="138"/>
        <end position="160"/>
    </location>
</feature>
<dbReference type="Pfam" id="PF09971">
    <property type="entry name" value="DUF2206"/>
    <property type="match status" value="1"/>
</dbReference>
<dbReference type="Proteomes" id="UP000509750">
    <property type="component" value="Chromosome"/>
</dbReference>
<dbReference type="KEGG" id="halg:HUG10_17495"/>
<keyword evidence="4" id="KW-1185">Reference proteome</keyword>
<keyword evidence="2" id="KW-1133">Transmembrane helix</keyword>
<feature type="transmembrane region" description="Helical" evidence="2">
    <location>
        <begin position="17"/>
        <end position="37"/>
    </location>
</feature>
<gene>
    <name evidence="3" type="ORF">HUG10_17495</name>
</gene>
<reference evidence="3 4" key="1">
    <citation type="submission" date="2020-07" db="EMBL/GenBank/DDBJ databases">
        <title>Gai3-2, isolated from salt lake.</title>
        <authorList>
            <person name="Cui H."/>
            <person name="Shi X."/>
        </authorList>
    </citation>
    <scope>NUCLEOTIDE SEQUENCE [LARGE SCALE GENOMIC DNA]</scope>
    <source>
        <strain evidence="3 4">Gai3-2</strain>
    </source>
</reference>
<dbReference type="OrthoDB" id="292292at2157"/>
<keyword evidence="2" id="KW-0472">Membrane</keyword>
<feature type="transmembrane region" description="Helical" evidence="2">
    <location>
        <begin position="356"/>
        <end position="380"/>
    </location>
</feature>
<feature type="transmembrane region" description="Helical" evidence="2">
    <location>
        <begin position="518"/>
        <end position="540"/>
    </location>
</feature>
<dbReference type="AlphaFoldDB" id="A0A7D5H2K6"/>
<dbReference type="EMBL" id="CP058529">
    <property type="protein sequence ID" value="QLG29213.1"/>
    <property type="molecule type" value="Genomic_DNA"/>
</dbReference>
<protein>
    <submittedName>
        <fullName evidence="3">DUF2206 domain-containing protein</fullName>
    </submittedName>
</protein>
<feature type="transmembrane region" description="Helical" evidence="2">
    <location>
        <begin position="560"/>
        <end position="578"/>
    </location>
</feature>
<feature type="transmembrane region" description="Helical" evidence="2">
    <location>
        <begin position="75"/>
        <end position="97"/>
    </location>
</feature>
<feature type="transmembrane region" description="Helical" evidence="2">
    <location>
        <begin position="200"/>
        <end position="221"/>
    </location>
</feature>
<feature type="transmembrane region" description="Helical" evidence="2">
    <location>
        <begin position="295"/>
        <end position="313"/>
    </location>
</feature>